<evidence type="ECO:0000256" key="5">
    <source>
        <dbReference type="ARBA" id="ARBA00022777"/>
    </source>
</evidence>
<evidence type="ECO:0000256" key="4">
    <source>
        <dbReference type="ARBA" id="ARBA00022741"/>
    </source>
</evidence>
<protein>
    <recommendedName>
        <fullName evidence="1">non-specific serine/threonine protein kinase</fullName>
        <ecNumber evidence="1">2.7.11.1</ecNumber>
    </recommendedName>
</protein>
<evidence type="ECO:0000256" key="7">
    <source>
        <dbReference type="PROSITE-ProRule" id="PRU10141"/>
    </source>
</evidence>
<keyword evidence="6 7" id="KW-0067">ATP-binding</keyword>
<keyword evidence="9" id="KW-1133">Transmembrane helix</keyword>
<keyword evidence="9" id="KW-0812">Transmembrane</keyword>
<evidence type="ECO:0000256" key="3">
    <source>
        <dbReference type="ARBA" id="ARBA00022679"/>
    </source>
</evidence>
<evidence type="ECO:0000259" key="10">
    <source>
        <dbReference type="PROSITE" id="PS50011"/>
    </source>
</evidence>
<feature type="region of interest" description="Disordered" evidence="8">
    <location>
        <begin position="438"/>
        <end position="457"/>
    </location>
</feature>
<evidence type="ECO:0000256" key="2">
    <source>
        <dbReference type="ARBA" id="ARBA00022527"/>
    </source>
</evidence>
<dbReference type="SUPFAM" id="SSF56112">
    <property type="entry name" value="Protein kinase-like (PK-like)"/>
    <property type="match status" value="1"/>
</dbReference>
<keyword evidence="3" id="KW-0808">Transferase</keyword>
<dbReference type="InterPro" id="IPR000719">
    <property type="entry name" value="Prot_kinase_dom"/>
</dbReference>
<evidence type="ECO:0000256" key="6">
    <source>
        <dbReference type="ARBA" id="ARBA00022840"/>
    </source>
</evidence>
<dbReference type="Proteomes" id="UP000598217">
    <property type="component" value="Unassembled WGS sequence"/>
</dbReference>
<keyword evidence="12" id="KW-1185">Reference proteome</keyword>
<dbReference type="GO" id="GO:0004674">
    <property type="term" value="F:protein serine/threonine kinase activity"/>
    <property type="evidence" value="ECO:0007669"/>
    <property type="project" value="UniProtKB-KW"/>
</dbReference>
<dbReference type="Pfam" id="PF00069">
    <property type="entry name" value="Pkinase"/>
    <property type="match status" value="1"/>
</dbReference>
<feature type="binding site" evidence="7">
    <location>
        <position position="41"/>
    </location>
    <ligand>
        <name>ATP</name>
        <dbReference type="ChEBI" id="CHEBI:30616"/>
    </ligand>
</feature>
<accession>A0ABR9HLQ2</accession>
<evidence type="ECO:0000313" key="12">
    <source>
        <dbReference type="Proteomes" id="UP000598217"/>
    </source>
</evidence>
<feature type="region of interest" description="Disordered" evidence="8">
    <location>
        <begin position="280"/>
        <end position="422"/>
    </location>
</feature>
<dbReference type="EMBL" id="JADBDY010000001">
    <property type="protein sequence ID" value="MBE1459952.1"/>
    <property type="molecule type" value="Genomic_DNA"/>
</dbReference>
<keyword evidence="4 7" id="KW-0547">Nucleotide-binding</keyword>
<proteinExistence type="predicted"/>
<organism evidence="11 12">
    <name type="scientific">Nocardiopsis terrae</name>
    <dbReference type="NCBI Taxonomy" id="372655"/>
    <lineage>
        <taxon>Bacteria</taxon>
        <taxon>Bacillati</taxon>
        <taxon>Actinomycetota</taxon>
        <taxon>Actinomycetes</taxon>
        <taxon>Streptosporangiales</taxon>
        <taxon>Nocardiopsidaceae</taxon>
        <taxon>Nocardiopsis</taxon>
    </lineage>
</organism>
<dbReference type="InterPro" id="IPR011009">
    <property type="entry name" value="Kinase-like_dom_sf"/>
</dbReference>
<feature type="compositionally biased region" description="Low complexity" evidence="8">
    <location>
        <begin position="318"/>
        <end position="329"/>
    </location>
</feature>
<feature type="domain" description="Protein kinase" evidence="10">
    <location>
        <begin position="12"/>
        <end position="287"/>
    </location>
</feature>
<dbReference type="EC" id="2.7.11.1" evidence="1"/>
<dbReference type="PANTHER" id="PTHR43289:SF6">
    <property type="entry name" value="SERINE_THREONINE-PROTEIN KINASE NEKL-3"/>
    <property type="match status" value="1"/>
</dbReference>
<feature type="compositionally biased region" description="Pro residues" evidence="8">
    <location>
        <begin position="363"/>
        <end position="378"/>
    </location>
</feature>
<gene>
    <name evidence="11" type="ORF">H4W79_004166</name>
</gene>
<evidence type="ECO:0000256" key="1">
    <source>
        <dbReference type="ARBA" id="ARBA00012513"/>
    </source>
</evidence>
<keyword evidence="5 11" id="KW-0418">Kinase</keyword>
<name>A0ABR9HLQ2_9ACTN</name>
<dbReference type="PANTHER" id="PTHR43289">
    <property type="entry name" value="MITOGEN-ACTIVATED PROTEIN KINASE KINASE KINASE 20-RELATED"/>
    <property type="match status" value="1"/>
</dbReference>
<dbReference type="RefSeq" id="WP_191274117.1">
    <property type="nucleotide sequence ID" value="NZ_BMXJ01000007.1"/>
</dbReference>
<feature type="transmembrane region" description="Helical" evidence="9">
    <location>
        <begin position="526"/>
        <end position="550"/>
    </location>
</feature>
<feature type="transmembrane region" description="Helical" evidence="9">
    <location>
        <begin position="464"/>
        <end position="486"/>
    </location>
</feature>
<reference evidence="11 12" key="1">
    <citation type="submission" date="2020-10" db="EMBL/GenBank/DDBJ databases">
        <title>Sequencing the genomes of 1000 actinobacteria strains.</title>
        <authorList>
            <person name="Klenk H.-P."/>
        </authorList>
    </citation>
    <scope>NUCLEOTIDE SEQUENCE [LARGE SCALE GENOMIC DNA]</scope>
    <source>
        <strain evidence="11 12">DSM 45157</strain>
    </source>
</reference>
<feature type="compositionally biased region" description="Low complexity" evidence="8">
    <location>
        <begin position="438"/>
        <end position="451"/>
    </location>
</feature>
<dbReference type="PROSITE" id="PS50011">
    <property type="entry name" value="PROTEIN_KINASE_DOM"/>
    <property type="match status" value="1"/>
</dbReference>
<dbReference type="Gene3D" id="1.10.510.10">
    <property type="entry name" value="Transferase(Phosphotransferase) domain 1"/>
    <property type="match status" value="1"/>
</dbReference>
<dbReference type="Gene3D" id="3.30.200.20">
    <property type="entry name" value="Phosphorylase Kinase, domain 1"/>
    <property type="match status" value="1"/>
</dbReference>
<keyword evidence="2 11" id="KW-0723">Serine/threonine-protein kinase</keyword>
<comment type="caution">
    <text evidence="11">The sequence shown here is derived from an EMBL/GenBank/DDBJ whole genome shotgun (WGS) entry which is preliminary data.</text>
</comment>
<evidence type="ECO:0000256" key="9">
    <source>
        <dbReference type="SAM" id="Phobius"/>
    </source>
</evidence>
<dbReference type="PROSITE" id="PS00107">
    <property type="entry name" value="PROTEIN_KINASE_ATP"/>
    <property type="match status" value="1"/>
</dbReference>
<evidence type="ECO:0000256" key="8">
    <source>
        <dbReference type="SAM" id="MobiDB-lite"/>
    </source>
</evidence>
<feature type="transmembrane region" description="Helical" evidence="9">
    <location>
        <begin position="498"/>
        <end position="519"/>
    </location>
</feature>
<feature type="compositionally biased region" description="Pro residues" evidence="8">
    <location>
        <begin position="330"/>
        <end position="354"/>
    </location>
</feature>
<dbReference type="CDD" id="cd14014">
    <property type="entry name" value="STKc_PknB_like"/>
    <property type="match status" value="1"/>
</dbReference>
<dbReference type="SMART" id="SM00220">
    <property type="entry name" value="S_TKc"/>
    <property type="match status" value="1"/>
</dbReference>
<feature type="transmembrane region" description="Helical" evidence="9">
    <location>
        <begin position="556"/>
        <end position="574"/>
    </location>
</feature>
<dbReference type="InterPro" id="IPR017441">
    <property type="entry name" value="Protein_kinase_ATP_BS"/>
</dbReference>
<feature type="compositionally biased region" description="Pro residues" evidence="8">
    <location>
        <begin position="295"/>
        <end position="315"/>
    </location>
</feature>
<evidence type="ECO:0000313" key="11">
    <source>
        <dbReference type="EMBL" id="MBE1459952.1"/>
    </source>
</evidence>
<sequence length="585" mass="61100">MPTSGHTRIGRYELRKRLGVGGMGTVWHAWDPALRRDVAVKEVLLPDNMTPQERAEAHVRTLREAQATARISHSSVVTVHDVLEHESSPWIVMELLDGTSFQHRLDTVGPMRVERVEQAARSLLGGLRAAHAAGVAHRDVKPANIMSTSDNRTMLTDFGIANVDGSTALTQTGVYIGSPEYMAPERFEGARALPASDLWSLGVTLYALLEGRSPFKRDSVTGMISAVLTDPMPPQLTRNQDARAPEGAALRALIAALLTRDVAARPDPRAALELLERERQAAQHDVATRRAPLPGNGPPRPQPLSGPQQPRPPGGPGQAPTGVPRVPGVPRRPPNGPQQPQPPSGPQQPQPPGVPQRLVYPQAAPPGPTGPVAGPVPGPTGRFTGPAPGQTGGFAGPVSGRNGASSPVSGGPFPGGPVPGRAVPANAGLRFLHGVGHTGPRPGTAAAPGRGHPARPDTAKPAPLLTAMVMLGLNALALFVFTALAADRANGDGSGTGWGSVVFLGLWGVVSAFAAFGLLTRSRLVYALVVIVQGIASASLAMSMFTVFVYTPELMVPYALMLLYTLAVGGLLLVPASSRAYFGLG</sequence>
<keyword evidence="9" id="KW-0472">Membrane</keyword>